<evidence type="ECO:0000256" key="2">
    <source>
        <dbReference type="ARBA" id="ARBA00023015"/>
    </source>
</evidence>
<evidence type="ECO:0000256" key="4">
    <source>
        <dbReference type="ARBA" id="ARBA00023125"/>
    </source>
</evidence>
<sequence length="173" mass="19619">MLQPDEMTGGPEPTYTAIHDAAQWVAVRGDATDTYQRLYEPLCRMAFLLVDTREQAEEVVQEAFARALPRWERLTNPDAYVRASVLNGCRRVHRRRALARRRPVSHDGLETAAVTDHVIDALRRLPSPQREVVVLRFYLQSTDAEIAATLNIPIGTVKSSLSRAKTRLKEDLQ</sequence>
<dbReference type="Pfam" id="PF08281">
    <property type="entry name" value="Sigma70_r4_2"/>
    <property type="match status" value="1"/>
</dbReference>
<evidence type="ECO:0000256" key="5">
    <source>
        <dbReference type="ARBA" id="ARBA00023163"/>
    </source>
</evidence>
<keyword evidence="5" id="KW-0804">Transcription</keyword>
<dbReference type="PANTHER" id="PTHR43133">
    <property type="entry name" value="RNA POLYMERASE ECF-TYPE SIGMA FACTO"/>
    <property type="match status" value="1"/>
</dbReference>
<evidence type="ECO:0000313" key="8">
    <source>
        <dbReference type="EMBL" id="CAB4883693.1"/>
    </source>
</evidence>
<proteinExistence type="inferred from homology"/>
<dbReference type="InterPro" id="IPR039425">
    <property type="entry name" value="RNA_pol_sigma-70-like"/>
</dbReference>
<dbReference type="NCBIfam" id="TIGR02937">
    <property type="entry name" value="sigma70-ECF"/>
    <property type="match status" value="1"/>
</dbReference>
<comment type="similarity">
    <text evidence="1">Belongs to the sigma-70 factor family. ECF subfamily.</text>
</comment>
<dbReference type="InterPro" id="IPR013324">
    <property type="entry name" value="RNA_pol_sigma_r3/r4-like"/>
</dbReference>
<dbReference type="GO" id="GO:0006352">
    <property type="term" value="P:DNA-templated transcription initiation"/>
    <property type="evidence" value="ECO:0007669"/>
    <property type="project" value="InterPro"/>
</dbReference>
<dbReference type="SUPFAM" id="SSF88946">
    <property type="entry name" value="Sigma2 domain of RNA polymerase sigma factors"/>
    <property type="match status" value="1"/>
</dbReference>
<name>A0A6J7EWB2_9ZZZZ</name>
<reference evidence="8" key="1">
    <citation type="submission" date="2020-05" db="EMBL/GenBank/DDBJ databases">
        <authorList>
            <person name="Chiriac C."/>
            <person name="Salcher M."/>
            <person name="Ghai R."/>
            <person name="Kavagutti S V."/>
        </authorList>
    </citation>
    <scope>NUCLEOTIDE SEQUENCE</scope>
</reference>
<dbReference type="PANTHER" id="PTHR43133:SF50">
    <property type="entry name" value="ECF RNA POLYMERASE SIGMA FACTOR SIGM"/>
    <property type="match status" value="1"/>
</dbReference>
<dbReference type="InterPro" id="IPR014284">
    <property type="entry name" value="RNA_pol_sigma-70_dom"/>
</dbReference>
<evidence type="ECO:0000256" key="1">
    <source>
        <dbReference type="ARBA" id="ARBA00010641"/>
    </source>
</evidence>
<dbReference type="InterPro" id="IPR036388">
    <property type="entry name" value="WH-like_DNA-bd_sf"/>
</dbReference>
<dbReference type="CDD" id="cd06171">
    <property type="entry name" value="Sigma70_r4"/>
    <property type="match status" value="1"/>
</dbReference>
<dbReference type="GO" id="GO:0003677">
    <property type="term" value="F:DNA binding"/>
    <property type="evidence" value="ECO:0007669"/>
    <property type="project" value="UniProtKB-KW"/>
</dbReference>
<evidence type="ECO:0000256" key="3">
    <source>
        <dbReference type="ARBA" id="ARBA00023082"/>
    </source>
</evidence>
<dbReference type="InterPro" id="IPR013325">
    <property type="entry name" value="RNA_pol_sigma_r2"/>
</dbReference>
<keyword evidence="2" id="KW-0805">Transcription regulation</keyword>
<keyword evidence="4" id="KW-0238">DNA-binding</keyword>
<dbReference type="SUPFAM" id="SSF88659">
    <property type="entry name" value="Sigma3 and sigma4 domains of RNA polymerase sigma factors"/>
    <property type="match status" value="1"/>
</dbReference>
<dbReference type="InterPro" id="IPR013249">
    <property type="entry name" value="RNA_pol_sigma70_r4_t2"/>
</dbReference>
<organism evidence="8">
    <name type="scientific">freshwater metagenome</name>
    <dbReference type="NCBI Taxonomy" id="449393"/>
    <lineage>
        <taxon>unclassified sequences</taxon>
        <taxon>metagenomes</taxon>
        <taxon>ecological metagenomes</taxon>
    </lineage>
</organism>
<dbReference type="Gene3D" id="1.10.10.10">
    <property type="entry name" value="Winged helix-like DNA-binding domain superfamily/Winged helix DNA-binding domain"/>
    <property type="match status" value="1"/>
</dbReference>
<dbReference type="InterPro" id="IPR007627">
    <property type="entry name" value="RNA_pol_sigma70_r2"/>
</dbReference>
<feature type="domain" description="RNA polymerase sigma factor 70 region 4 type 2" evidence="7">
    <location>
        <begin position="119"/>
        <end position="168"/>
    </location>
</feature>
<feature type="domain" description="RNA polymerase sigma-70 region 2" evidence="6">
    <location>
        <begin position="35"/>
        <end position="97"/>
    </location>
</feature>
<keyword evidence="3" id="KW-0731">Sigma factor</keyword>
<protein>
    <submittedName>
        <fullName evidence="8">Unannotated protein</fullName>
    </submittedName>
</protein>
<dbReference type="EMBL" id="CAFBLP010000046">
    <property type="protein sequence ID" value="CAB4883693.1"/>
    <property type="molecule type" value="Genomic_DNA"/>
</dbReference>
<dbReference type="Gene3D" id="1.10.1740.10">
    <property type="match status" value="1"/>
</dbReference>
<accession>A0A6J7EWB2</accession>
<dbReference type="Pfam" id="PF04542">
    <property type="entry name" value="Sigma70_r2"/>
    <property type="match status" value="1"/>
</dbReference>
<evidence type="ECO:0000259" key="7">
    <source>
        <dbReference type="Pfam" id="PF08281"/>
    </source>
</evidence>
<gene>
    <name evidence="8" type="ORF">UFOPK3376_01828</name>
</gene>
<dbReference type="AlphaFoldDB" id="A0A6J7EWB2"/>
<evidence type="ECO:0000259" key="6">
    <source>
        <dbReference type="Pfam" id="PF04542"/>
    </source>
</evidence>
<dbReference type="GO" id="GO:0016987">
    <property type="term" value="F:sigma factor activity"/>
    <property type="evidence" value="ECO:0007669"/>
    <property type="project" value="UniProtKB-KW"/>
</dbReference>